<dbReference type="CDD" id="cd03216">
    <property type="entry name" value="ABC_Carb_Monos_I"/>
    <property type="match status" value="1"/>
</dbReference>
<feature type="domain" description="ABC transporter" evidence="9">
    <location>
        <begin position="16"/>
        <end position="251"/>
    </location>
</feature>
<evidence type="ECO:0000256" key="3">
    <source>
        <dbReference type="ARBA" id="ARBA00022475"/>
    </source>
</evidence>
<evidence type="ECO:0000313" key="10">
    <source>
        <dbReference type="EMBL" id="GAP14516.1"/>
    </source>
</evidence>
<feature type="domain" description="ABC transporter" evidence="9">
    <location>
        <begin position="269"/>
        <end position="513"/>
    </location>
</feature>
<reference evidence="10" key="1">
    <citation type="submission" date="2015-07" db="EMBL/GenBank/DDBJ databases">
        <title>Draft Genome Sequences of Anaerolinea thermolimosa IMO-1, Bellilinea caldifistulae GOMI-1, Leptolinea tardivitalis YMTK-2, Levilinea saccharolytica KIBI-1,Longilinea arvoryzae KOME-1, Previously Described as Members of the Anaerolineaceae (Chloroflexi).</title>
        <authorList>
            <person name="Sekiguchi Y."/>
            <person name="Ohashi A."/>
            <person name="Matsuura N."/>
            <person name="Tourlousse M.D."/>
        </authorList>
    </citation>
    <scope>NUCLEOTIDE SEQUENCE [LARGE SCALE GENOMIC DNA]</scope>
    <source>
        <strain evidence="10">KOME-1</strain>
    </source>
</reference>
<evidence type="ECO:0000256" key="8">
    <source>
        <dbReference type="ARBA" id="ARBA00023136"/>
    </source>
</evidence>
<keyword evidence="3" id="KW-1003">Cell membrane</keyword>
<dbReference type="EMBL" id="DF967972">
    <property type="protein sequence ID" value="GAP14516.1"/>
    <property type="molecule type" value="Genomic_DNA"/>
</dbReference>
<proteinExistence type="predicted"/>
<dbReference type="STRING" id="360412.LARV_02287"/>
<keyword evidence="11" id="KW-1185">Reference proteome</keyword>
<dbReference type="Proteomes" id="UP000055060">
    <property type="component" value="Unassembled WGS sequence"/>
</dbReference>
<evidence type="ECO:0000256" key="2">
    <source>
        <dbReference type="ARBA" id="ARBA00022448"/>
    </source>
</evidence>
<dbReference type="InterPro" id="IPR027417">
    <property type="entry name" value="P-loop_NTPase"/>
</dbReference>
<keyword evidence="8" id="KW-0472">Membrane</keyword>
<dbReference type="Gene3D" id="3.40.50.300">
    <property type="entry name" value="P-loop containing nucleotide triphosphate hydrolases"/>
    <property type="match status" value="2"/>
</dbReference>
<dbReference type="AlphaFoldDB" id="A0A0S7BHG8"/>
<dbReference type="SUPFAM" id="SSF52540">
    <property type="entry name" value="P-loop containing nucleoside triphosphate hydrolases"/>
    <property type="match status" value="2"/>
</dbReference>
<keyword evidence="7" id="KW-1278">Translocase</keyword>
<protein>
    <submittedName>
        <fullName evidence="10">Nucleoside ABC transporter ATP-binding protein</fullName>
    </submittedName>
</protein>
<dbReference type="GO" id="GO:0005524">
    <property type="term" value="F:ATP binding"/>
    <property type="evidence" value="ECO:0007669"/>
    <property type="project" value="UniProtKB-KW"/>
</dbReference>
<dbReference type="GO" id="GO:0016887">
    <property type="term" value="F:ATP hydrolysis activity"/>
    <property type="evidence" value="ECO:0007669"/>
    <property type="project" value="InterPro"/>
</dbReference>
<dbReference type="Pfam" id="PF00005">
    <property type="entry name" value="ABC_tran"/>
    <property type="match status" value="2"/>
</dbReference>
<keyword evidence="6 10" id="KW-0067">ATP-binding</keyword>
<evidence type="ECO:0000256" key="1">
    <source>
        <dbReference type="ARBA" id="ARBA00004202"/>
    </source>
</evidence>
<dbReference type="PANTHER" id="PTHR43790:SF4">
    <property type="entry name" value="GUANOSINE IMPORT ATP-BINDING PROTEIN NUPO"/>
    <property type="match status" value="1"/>
</dbReference>
<accession>A0A0S7BHG8</accession>
<evidence type="ECO:0000256" key="6">
    <source>
        <dbReference type="ARBA" id="ARBA00022840"/>
    </source>
</evidence>
<keyword evidence="5" id="KW-0547">Nucleotide-binding</keyword>
<evidence type="ECO:0000256" key="4">
    <source>
        <dbReference type="ARBA" id="ARBA00022737"/>
    </source>
</evidence>
<gene>
    <name evidence="10" type="ORF">LARV_02287</name>
</gene>
<dbReference type="FunFam" id="3.40.50.300:FF:000127">
    <property type="entry name" value="Ribose import ATP-binding protein RbsA"/>
    <property type="match status" value="1"/>
</dbReference>
<dbReference type="CDD" id="cd03215">
    <property type="entry name" value="ABC_Carb_Monos_II"/>
    <property type="match status" value="1"/>
</dbReference>
<dbReference type="InterPro" id="IPR017871">
    <property type="entry name" value="ABC_transporter-like_CS"/>
</dbReference>
<organism evidence="10">
    <name type="scientific">Longilinea arvoryzae</name>
    <dbReference type="NCBI Taxonomy" id="360412"/>
    <lineage>
        <taxon>Bacteria</taxon>
        <taxon>Bacillati</taxon>
        <taxon>Chloroflexota</taxon>
        <taxon>Anaerolineae</taxon>
        <taxon>Anaerolineales</taxon>
        <taxon>Anaerolineaceae</taxon>
        <taxon>Longilinea</taxon>
    </lineage>
</organism>
<comment type="subcellular location">
    <subcellularLocation>
        <location evidence="1">Cell membrane</location>
        <topology evidence="1">Peripheral membrane protein</topology>
    </subcellularLocation>
</comment>
<evidence type="ECO:0000313" key="11">
    <source>
        <dbReference type="Proteomes" id="UP000055060"/>
    </source>
</evidence>
<dbReference type="InterPro" id="IPR003439">
    <property type="entry name" value="ABC_transporter-like_ATP-bd"/>
</dbReference>
<dbReference type="GO" id="GO:0005886">
    <property type="term" value="C:plasma membrane"/>
    <property type="evidence" value="ECO:0007669"/>
    <property type="project" value="UniProtKB-SubCell"/>
</dbReference>
<evidence type="ECO:0000259" key="9">
    <source>
        <dbReference type="PROSITE" id="PS50893"/>
    </source>
</evidence>
<dbReference type="OrthoDB" id="9771863at2"/>
<dbReference type="PANTHER" id="PTHR43790">
    <property type="entry name" value="CARBOHYDRATE TRANSPORT ATP-BINDING PROTEIN MG119-RELATED"/>
    <property type="match status" value="1"/>
</dbReference>
<sequence>MSSIPEIETPTEDEFLRIRDIVVRFGSLIANDHINLDVQKNQVHALLGENGAGKTTLMKVLAGLVKPRSGEIFLENQKVEIHSPETAMHLGIGMVHQHFMLIPTLTVAQNVSLGLKSVGYPFPNIRKVETQISELADQFGLGIDPQIRVSELSVGAQQRVEIIKALFRGARLLILDEPTSVLTPQETEGLFQVINSLVQKDTSVIFISHKLNEVMTISNKITILRQGKVVTTLPTAKTNPEELARLMVGHEIAGPKVTPSATSDRRPVVEIQGLEYTDQRNLKIIKGIDLDIHEGEIHGIAGVDGNGQDEFSRILAGLLIPNRGKILLNEKDITRATPMQRIKNGMAHIPGDRQHIGLIMDFTVAENCYLVVSQQAPYSRWGLMNYRETGKLVENMIKTYDIRCWGSRQIASTLSGGNQQKLILARELFRRPNFIIAMQPTHGLDVGATEYVQNMLIAQRERGAAILLISTELDEITALSDRVSVMYEGRIMGTVSRGQYQKEQLGLWMAGKSL</sequence>
<dbReference type="SMART" id="SM00382">
    <property type="entry name" value="AAA"/>
    <property type="match status" value="1"/>
</dbReference>
<name>A0A0S7BHG8_9CHLR</name>
<dbReference type="InterPro" id="IPR050107">
    <property type="entry name" value="ABC_carbohydrate_import_ATPase"/>
</dbReference>
<dbReference type="PROSITE" id="PS50893">
    <property type="entry name" value="ABC_TRANSPORTER_2"/>
    <property type="match status" value="2"/>
</dbReference>
<dbReference type="RefSeq" id="WP_075073766.1">
    <property type="nucleotide sequence ID" value="NZ_DF967972.1"/>
</dbReference>
<dbReference type="InterPro" id="IPR003593">
    <property type="entry name" value="AAA+_ATPase"/>
</dbReference>
<evidence type="ECO:0000256" key="5">
    <source>
        <dbReference type="ARBA" id="ARBA00022741"/>
    </source>
</evidence>
<dbReference type="PROSITE" id="PS00211">
    <property type="entry name" value="ABC_TRANSPORTER_1"/>
    <property type="match status" value="1"/>
</dbReference>
<keyword evidence="2" id="KW-0813">Transport</keyword>
<evidence type="ECO:0000256" key="7">
    <source>
        <dbReference type="ARBA" id="ARBA00022967"/>
    </source>
</evidence>
<keyword evidence="4" id="KW-0677">Repeat</keyword>